<organism evidence="3 4">
    <name type="scientific">Cellulomonas fulva</name>
    <dbReference type="NCBI Taxonomy" id="2835530"/>
    <lineage>
        <taxon>Bacteria</taxon>
        <taxon>Bacillati</taxon>
        <taxon>Actinomycetota</taxon>
        <taxon>Actinomycetes</taxon>
        <taxon>Micrococcales</taxon>
        <taxon>Cellulomonadaceae</taxon>
        <taxon>Cellulomonas</taxon>
    </lineage>
</organism>
<dbReference type="InterPro" id="IPR055149">
    <property type="entry name" value="Agl_cat_D2"/>
</dbReference>
<comment type="caution">
    <text evidence="3">The sequence shown here is derived from an EMBL/GenBank/DDBJ whole genome shotgun (WGS) entry which is preliminary data.</text>
</comment>
<dbReference type="Gene3D" id="2.160.20.10">
    <property type="entry name" value="Single-stranded right-handed beta-helix, Pectin lyase-like"/>
    <property type="match status" value="1"/>
</dbReference>
<reference evidence="3 4" key="1">
    <citation type="submission" date="2021-05" db="EMBL/GenBank/DDBJ databases">
        <title>Description of Cellulomonas sp. DKR-3 sp. nov.</title>
        <authorList>
            <person name="Dahal R.H."/>
            <person name="Chaudhary D.K."/>
        </authorList>
    </citation>
    <scope>NUCLEOTIDE SEQUENCE [LARGE SCALE GENOMIC DNA]</scope>
    <source>
        <strain evidence="3 4">DKR-3</strain>
    </source>
</reference>
<feature type="domain" description="CBM6/CBM35/CBM36-like 1" evidence="1">
    <location>
        <begin position="98"/>
        <end position="277"/>
    </location>
</feature>
<accession>A0ABS5TY71</accession>
<dbReference type="InterPro" id="IPR011050">
    <property type="entry name" value="Pectin_lyase_fold/virulence"/>
</dbReference>
<dbReference type="Pfam" id="PF22816">
    <property type="entry name" value="CatAgl_D2"/>
    <property type="match status" value="1"/>
</dbReference>
<evidence type="ECO:0000313" key="3">
    <source>
        <dbReference type="EMBL" id="MBT0994106.1"/>
    </source>
</evidence>
<dbReference type="SMART" id="SM00710">
    <property type="entry name" value="PbH1"/>
    <property type="match status" value="7"/>
</dbReference>
<gene>
    <name evidence="3" type="ORF">KIN34_07390</name>
</gene>
<dbReference type="InterPro" id="IPR012334">
    <property type="entry name" value="Pectin_lyas_fold"/>
</dbReference>
<feature type="domain" description="Alpha-1,3-glucanase catalytic" evidence="2">
    <location>
        <begin position="303"/>
        <end position="653"/>
    </location>
</feature>
<dbReference type="InterPro" id="IPR006626">
    <property type="entry name" value="PbH1"/>
</dbReference>
<dbReference type="EMBL" id="JAHBOH010000001">
    <property type="protein sequence ID" value="MBT0994106.1"/>
    <property type="molecule type" value="Genomic_DNA"/>
</dbReference>
<name>A0ABS5TY71_9CELL</name>
<dbReference type="SUPFAM" id="SSF51126">
    <property type="entry name" value="Pectin lyase-like"/>
    <property type="match status" value="1"/>
</dbReference>
<dbReference type="Proteomes" id="UP000722125">
    <property type="component" value="Unassembled WGS sequence"/>
</dbReference>
<evidence type="ECO:0000259" key="2">
    <source>
        <dbReference type="Pfam" id="PF22816"/>
    </source>
</evidence>
<evidence type="ECO:0000313" key="4">
    <source>
        <dbReference type="Proteomes" id="UP000722125"/>
    </source>
</evidence>
<dbReference type="Pfam" id="PF22815">
    <property type="entry name" value="CatAgl_D1"/>
    <property type="match status" value="1"/>
</dbReference>
<evidence type="ECO:0000259" key="1">
    <source>
        <dbReference type="Pfam" id="PF22815"/>
    </source>
</evidence>
<proteinExistence type="predicted"/>
<keyword evidence="4" id="KW-1185">Reference proteome</keyword>
<protein>
    <submittedName>
        <fullName evidence="3">Right-handed parallel beta-helix repeat-containing protein</fullName>
    </submittedName>
</protein>
<sequence>MKSCQPLVPSVRCGAMGAAVAHRSAQGGATVHTRIPRSPRPLLVGAALAALVGGLVVPAAAADSRTAAEAAGGSATAVTRAGLDPALSAGRGSWQPVVEHEAENAVTTGDVIGPGREAYTLEAEASGRTAVRLDAPGEYVEVTLTQPADAITVRYALPDAPGGGGLDATLRVTAPKVRLDLPVTSRYSWLYNQYPFTNDPDADLLHPDWWLAECGCVPAEQPEPVQISKPFRPFHFYAEQRALLGRTVPAGAKIRITLPAGAEVDWAVVDVVDLQRVGGPRPAPYRAVDATRYGADPTGRKDSARAIEKAIVVARHADRPVYVPAGTYRVDRHIVVDDVTIAGAGSWWTIFRGRSVALDEPAPDGSTHTGVGFYGKDAADGGSHDVVLKDFAIVGDVTERIDDDQVNGVGGALSDSVLNRLYIQRTKVGVWVDGPMSDLVVQNSVIVDQLADGLNFHTGVTDSVAVNNVVRNTGDDALAMWADGTTNARNVFRRNTVQSPTLANGIAIYGGTDITVAKNLVADPLREGSALHLGTRFGAEPFAGTTRLQRNTTVRAGGRELNWDIGMGALWVYALERSIDSRVLVRGEHYLDSTYNAIMLVTEYGKKDELSISGLEFANIQVDGAGTSVVSARTAGSASFRNVDVRNVGWAGVNNCGAFTWDFEKGSEFTLVDLGDNDGTTTTPWEPGPANWLSRYTPNTISCQDRPAVVAPPAPSPWTQP</sequence>
<dbReference type="InterPro" id="IPR033801">
    <property type="entry name" value="CBM6-CBM35-CBM36-like_1"/>
</dbReference>